<sequence length="302" mass="33842">MACDEDMRTHVSYITLGGDDVVQRPRHSIHPNACFHVLGKKTEKDGTMTYAHRETNTPLSIRVWEQGARPNKGFWAGQSASPDVFQSSLLTRLTLTQHTSFSSRVLVTADRMHSWTFSTPTIYATTPTKKVGMLTTPAYHKLIEMAKIPRGLYACRALLDALAPLIGAEIALGNKAVQRGWANNVGDETVSEWHAAGIREVGSTMNQIIESTCASEYGMVLRRRLALRRVDPSVQHTIFQPLLDMAENHRLDFHGTFRKLAFFRPNMLLGDDDSGATVLEGLNAELLLGEQRHRDKVRYRLT</sequence>
<protein>
    <submittedName>
        <fullName evidence="1">Uncharacterized protein</fullName>
    </submittedName>
</protein>
<reference evidence="2" key="2">
    <citation type="submission" date="2015-01" db="EMBL/GenBank/DDBJ databases">
        <title>Evolutionary Origins and Diversification of the Mycorrhizal Mutualists.</title>
        <authorList>
            <consortium name="DOE Joint Genome Institute"/>
            <consortium name="Mycorrhizal Genomics Consortium"/>
            <person name="Kohler A."/>
            <person name="Kuo A."/>
            <person name="Nagy L.G."/>
            <person name="Floudas D."/>
            <person name="Copeland A."/>
            <person name="Barry K.W."/>
            <person name="Cichocki N."/>
            <person name="Veneault-Fourrey C."/>
            <person name="LaButti K."/>
            <person name="Lindquist E.A."/>
            <person name="Lipzen A."/>
            <person name="Lundell T."/>
            <person name="Morin E."/>
            <person name="Murat C."/>
            <person name="Riley R."/>
            <person name="Ohm R."/>
            <person name="Sun H."/>
            <person name="Tunlid A."/>
            <person name="Henrissat B."/>
            <person name="Grigoriev I.V."/>
            <person name="Hibbett D.S."/>
            <person name="Martin F."/>
        </authorList>
    </citation>
    <scope>NUCLEOTIDE SEQUENCE [LARGE SCALE GENOMIC DNA]</scope>
    <source>
        <strain evidence="2">441</strain>
    </source>
</reference>
<dbReference type="HOGENOM" id="CLU_921717_0_0_1"/>
<accession>A0A0C9YU97</accession>
<proteinExistence type="predicted"/>
<dbReference type="EMBL" id="KN833823">
    <property type="protein sequence ID" value="KIK17654.1"/>
    <property type="molecule type" value="Genomic_DNA"/>
</dbReference>
<gene>
    <name evidence="1" type="ORF">PISMIDRAFT_14980</name>
</gene>
<name>A0A0C9YU97_9AGAM</name>
<dbReference type="AlphaFoldDB" id="A0A0C9YU97"/>
<keyword evidence="2" id="KW-1185">Reference proteome</keyword>
<evidence type="ECO:0000313" key="2">
    <source>
        <dbReference type="Proteomes" id="UP000054018"/>
    </source>
</evidence>
<dbReference type="OrthoDB" id="10254721at2759"/>
<evidence type="ECO:0000313" key="1">
    <source>
        <dbReference type="EMBL" id="KIK17654.1"/>
    </source>
</evidence>
<reference evidence="1 2" key="1">
    <citation type="submission" date="2014-04" db="EMBL/GenBank/DDBJ databases">
        <authorList>
            <consortium name="DOE Joint Genome Institute"/>
            <person name="Kuo A."/>
            <person name="Kohler A."/>
            <person name="Costa M.D."/>
            <person name="Nagy L.G."/>
            <person name="Floudas D."/>
            <person name="Copeland A."/>
            <person name="Barry K.W."/>
            <person name="Cichocki N."/>
            <person name="Veneault-Fourrey C."/>
            <person name="LaButti K."/>
            <person name="Lindquist E.A."/>
            <person name="Lipzen A."/>
            <person name="Lundell T."/>
            <person name="Morin E."/>
            <person name="Murat C."/>
            <person name="Sun H."/>
            <person name="Tunlid A."/>
            <person name="Henrissat B."/>
            <person name="Grigoriev I.V."/>
            <person name="Hibbett D.S."/>
            <person name="Martin F."/>
            <person name="Nordberg H.P."/>
            <person name="Cantor M.N."/>
            <person name="Hua S.X."/>
        </authorList>
    </citation>
    <scope>NUCLEOTIDE SEQUENCE [LARGE SCALE GENOMIC DNA]</scope>
    <source>
        <strain evidence="1 2">441</strain>
    </source>
</reference>
<organism evidence="1 2">
    <name type="scientific">Pisolithus microcarpus 441</name>
    <dbReference type="NCBI Taxonomy" id="765257"/>
    <lineage>
        <taxon>Eukaryota</taxon>
        <taxon>Fungi</taxon>
        <taxon>Dikarya</taxon>
        <taxon>Basidiomycota</taxon>
        <taxon>Agaricomycotina</taxon>
        <taxon>Agaricomycetes</taxon>
        <taxon>Agaricomycetidae</taxon>
        <taxon>Boletales</taxon>
        <taxon>Sclerodermatineae</taxon>
        <taxon>Pisolithaceae</taxon>
        <taxon>Pisolithus</taxon>
    </lineage>
</organism>
<dbReference type="Proteomes" id="UP000054018">
    <property type="component" value="Unassembled WGS sequence"/>
</dbReference>